<name>A0A4Y2UVU7_ARAVE</name>
<dbReference type="CDD" id="cd18186">
    <property type="entry name" value="BTB_POZ_ZBTB_KLHL-like"/>
    <property type="match status" value="1"/>
</dbReference>
<reference evidence="3 4" key="1">
    <citation type="journal article" date="2019" name="Sci. Rep.">
        <title>Orb-weaving spider Araneus ventricosus genome elucidates the spidroin gene catalogue.</title>
        <authorList>
            <person name="Kono N."/>
            <person name="Nakamura H."/>
            <person name="Ohtoshi R."/>
            <person name="Moran D.A.P."/>
            <person name="Shinohara A."/>
            <person name="Yoshida Y."/>
            <person name="Fujiwara M."/>
            <person name="Mori M."/>
            <person name="Tomita M."/>
            <person name="Arakawa K."/>
        </authorList>
    </citation>
    <scope>NUCLEOTIDE SEQUENCE [LARGE SCALE GENOMIC DNA]</scope>
</reference>
<dbReference type="EMBL" id="BGPR01040935">
    <property type="protein sequence ID" value="GBO17145.1"/>
    <property type="molecule type" value="Genomic_DNA"/>
</dbReference>
<dbReference type="GO" id="GO:0030163">
    <property type="term" value="P:protein catabolic process"/>
    <property type="evidence" value="ECO:0007669"/>
    <property type="project" value="UniProtKB-ARBA"/>
</dbReference>
<organism evidence="3 4">
    <name type="scientific">Araneus ventricosus</name>
    <name type="common">Orbweaver spider</name>
    <name type="synonym">Epeira ventricosa</name>
    <dbReference type="NCBI Taxonomy" id="182803"/>
    <lineage>
        <taxon>Eukaryota</taxon>
        <taxon>Metazoa</taxon>
        <taxon>Ecdysozoa</taxon>
        <taxon>Arthropoda</taxon>
        <taxon>Chelicerata</taxon>
        <taxon>Arachnida</taxon>
        <taxon>Araneae</taxon>
        <taxon>Araneomorphae</taxon>
        <taxon>Entelegynae</taxon>
        <taxon>Araneoidea</taxon>
        <taxon>Araneidae</taxon>
        <taxon>Araneus</taxon>
    </lineage>
</organism>
<dbReference type="PROSITE" id="PS50144">
    <property type="entry name" value="MATH"/>
    <property type="match status" value="1"/>
</dbReference>
<dbReference type="InterPro" id="IPR000210">
    <property type="entry name" value="BTB/POZ_dom"/>
</dbReference>
<feature type="domain" description="BTB" evidence="1">
    <location>
        <begin position="345"/>
        <end position="412"/>
    </location>
</feature>
<comment type="caution">
    <text evidence="3">The sequence shown here is derived from an EMBL/GenBank/DDBJ whole genome shotgun (WGS) entry which is preliminary data.</text>
</comment>
<evidence type="ECO:0000259" key="2">
    <source>
        <dbReference type="PROSITE" id="PS50144"/>
    </source>
</evidence>
<dbReference type="InterPro" id="IPR011333">
    <property type="entry name" value="SKP1/BTB/POZ_sf"/>
</dbReference>
<sequence length="507" mass="57911">MNNEKKEYTFFWFIENYSYCWHKNEEVLSSPEFTADGLEGSAFYLRLYPRGQKYQDKGSISLFLKRCETDDGPEDFPLKYELSVLAADGSTLHSLESEKTFEKGKGWGHGQFLQTDDVFLRRMSDYLPQDTLTLRCKIRSGEGNIQPVTQISARTRIGIEHVSFHHVVEGFSALQPNERKTSHIRSPSKKECVMSISVYFSDGSCCEEKVMVEIAPSSPNQILSKCKLSLLDGSGKVIECGEADNRFDATRKDIHKLPLSLTRQVILSRKSEYLPDDKLSLSCECVFSTGVEYQKIEKTLYDKPFVALNQISNTDQDNDICAGTLSECPSALDELKEAYSNQFLTDVELKTKTKSFPAHKILLCARSPVFKAMMTNDMKEKNSNIIQVDDLEDDVVKQLLLFLYSDRLENLQWESAFKLYYAGDKYAVEKLKKICSAFLVENVTILSVCEVLLLADKHNDCGLKKAVEDFIFKHEKQVYCSDEWENLIETNPSLVSKTMLLVYKRKI</sequence>
<dbReference type="OrthoDB" id="6359816at2759"/>
<feature type="domain" description="MATH" evidence="2">
    <location>
        <begin position="7"/>
        <end position="138"/>
    </location>
</feature>
<dbReference type="Gene3D" id="3.30.710.10">
    <property type="entry name" value="Potassium Channel Kv1.1, Chain A"/>
    <property type="match status" value="1"/>
</dbReference>
<dbReference type="AlphaFoldDB" id="A0A4Y2UVU7"/>
<dbReference type="Pfam" id="PF00651">
    <property type="entry name" value="BTB"/>
    <property type="match status" value="1"/>
</dbReference>
<evidence type="ECO:0000313" key="4">
    <source>
        <dbReference type="Proteomes" id="UP000499080"/>
    </source>
</evidence>
<dbReference type="SUPFAM" id="SSF54695">
    <property type="entry name" value="POZ domain"/>
    <property type="match status" value="1"/>
</dbReference>
<dbReference type="SMART" id="SM00225">
    <property type="entry name" value="BTB"/>
    <property type="match status" value="1"/>
</dbReference>
<dbReference type="InterPro" id="IPR002083">
    <property type="entry name" value="MATH/TRAF_dom"/>
</dbReference>
<proteinExistence type="predicted"/>
<dbReference type="Gene3D" id="2.60.210.10">
    <property type="entry name" value="Apoptosis, Tumor Necrosis Factor Receptor Associated Protein 2, Chain A"/>
    <property type="match status" value="2"/>
</dbReference>
<dbReference type="PROSITE" id="PS50097">
    <property type="entry name" value="BTB"/>
    <property type="match status" value="1"/>
</dbReference>
<evidence type="ECO:0000313" key="3">
    <source>
        <dbReference type="EMBL" id="GBO17145.1"/>
    </source>
</evidence>
<keyword evidence="4" id="KW-1185">Reference proteome</keyword>
<accession>A0A4Y2UVU7</accession>
<gene>
    <name evidence="3" type="primary">spop_120</name>
    <name evidence="3" type="ORF">AVEN_103206_1</name>
</gene>
<dbReference type="Gene3D" id="1.25.40.420">
    <property type="match status" value="1"/>
</dbReference>
<dbReference type="Proteomes" id="UP000499080">
    <property type="component" value="Unassembled WGS sequence"/>
</dbReference>
<evidence type="ECO:0000259" key="1">
    <source>
        <dbReference type="PROSITE" id="PS50097"/>
    </source>
</evidence>
<protein>
    <submittedName>
        <fullName evidence="3">Speckle-type POZ protein</fullName>
    </submittedName>
</protein>
<dbReference type="Pfam" id="PF22486">
    <property type="entry name" value="MATH_2"/>
    <property type="match status" value="1"/>
</dbReference>
<dbReference type="PANTHER" id="PTHR24413">
    <property type="entry name" value="SPECKLE-TYPE POZ PROTEIN"/>
    <property type="match status" value="1"/>
</dbReference>
<dbReference type="SUPFAM" id="SSF49599">
    <property type="entry name" value="TRAF domain-like"/>
    <property type="match status" value="1"/>
</dbReference>
<dbReference type="InterPro" id="IPR008974">
    <property type="entry name" value="TRAF-like"/>
</dbReference>